<feature type="domain" description="C2H2-type" evidence="2">
    <location>
        <begin position="7"/>
        <end position="34"/>
    </location>
</feature>
<evidence type="ECO:0000259" key="2">
    <source>
        <dbReference type="PROSITE" id="PS50157"/>
    </source>
</evidence>
<keyword evidence="1" id="KW-0479">Metal-binding</keyword>
<evidence type="ECO:0000313" key="4">
    <source>
        <dbReference type="Proteomes" id="UP000664203"/>
    </source>
</evidence>
<dbReference type="PROSITE" id="PS00028">
    <property type="entry name" value="ZINC_FINGER_C2H2_1"/>
    <property type="match status" value="1"/>
</dbReference>
<organism evidence="3 4">
    <name type="scientific">Alectoria fallacina</name>
    <dbReference type="NCBI Taxonomy" id="1903189"/>
    <lineage>
        <taxon>Eukaryota</taxon>
        <taxon>Fungi</taxon>
        <taxon>Dikarya</taxon>
        <taxon>Ascomycota</taxon>
        <taxon>Pezizomycotina</taxon>
        <taxon>Lecanoromycetes</taxon>
        <taxon>OSLEUM clade</taxon>
        <taxon>Lecanoromycetidae</taxon>
        <taxon>Lecanorales</taxon>
        <taxon>Lecanorineae</taxon>
        <taxon>Parmeliaceae</taxon>
        <taxon>Alectoria</taxon>
    </lineage>
</organism>
<dbReference type="PROSITE" id="PS50157">
    <property type="entry name" value="ZINC_FINGER_C2H2_2"/>
    <property type="match status" value="1"/>
</dbReference>
<gene>
    <name evidence="3" type="ORF">ALECFALPRED_000554</name>
</gene>
<evidence type="ECO:0000313" key="3">
    <source>
        <dbReference type="EMBL" id="CAF9943535.1"/>
    </source>
</evidence>
<proteinExistence type="predicted"/>
<keyword evidence="4" id="KW-1185">Reference proteome</keyword>
<dbReference type="GO" id="GO:0008270">
    <property type="term" value="F:zinc ion binding"/>
    <property type="evidence" value="ECO:0007669"/>
    <property type="project" value="UniProtKB-KW"/>
</dbReference>
<reference evidence="3" key="1">
    <citation type="submission" date="2021-03" db="EMBL/GenBank/DDBJ databases">
        <authorList>
            <person name="Tagirdzhanova G."/>
        </authorList>
    </citation>
    <scope>NUCLEOTIDE SEQUENCE</scope>
</reference>
<dbReference type="EMBL" id="CAJPDR010001089">
    <property type="protein sequence ID" value="CAF9943535.1"/>
    <property type="molecule type" value="Genomic_DNA"/>
</dbReference>
<accession>A0A8H3PLA1</accession>
<sequence>MATCGKSSCNHCEAIFDSKNKLHDHIRSHECQKLLLNKSDAAIKTALTKLFTPGKNAISDVNTAIMKAGIEYSTHVTVTPVSAVKSIAPHKSSLSALALVESTTPKATETAEFSISSTSKTSTSATKSLTPHDSGLSSLSTFEKNVTNDANTAIIKARIKYSTHVTITTETPLSTYRSVSPPPPTYEIATPKTCLTIADLYMRYASSSKLQARSKITRIITVLPIMFIQDLYKKFHNKKKRVILTSSKTLDSPSSMRPGKTSDMLFLNDLNSSEVFQKVRLGFIFRYHQSRSLRDSLFNNNVISSLSSMTPFLIYA</sequence>
<dbReference type="Proteomes" id="UP000664203">
    <property type="component" value="Unassembled WGS sequence"/>
</dbReference>
<keyword evidence="1" id="KW-0862">Zinc</keyword>
<name>A0A8H3PLA1_9LECA</name>
<comment type="caution">
    <text evidence="3">The sequence shown here is derived from an EMBL/GenBank/DDBJ whole genome shotgun (WGS) entry which is preliminary data.</text>
</comment>
<protein>
    <recommendedName>
        <fullName evidence="2">C2H2-type domain-containing protein</fullName>
    </recommendedName>
</protein>
<keyword evidence="1" id="KW-0863">Zinc-finger</keyword>
<evidence type="ECO:0000256" key="1">
    <source>
        <dbReference type="PROSITE-ProRule" id="PRU00042"/>
    </source>
</evidence>
<dbReference type="AlphaFoldDB" id="A0A8H3PLA1"/>
<dbReference type="InterPro" id="IPR013087">
    <property type="entry name" value="Znf_C2H2_type"/>
</dbReference>